<accession>A0AAU2GWI1</accession>
<reference evidence="2" key="1">
    <citation type="submission" date="2022-10" db="EMBL/GenBank/DDBJ databases">
        <title>The complete genomes of actinobacterial strains from the NBC collection.</title>
        <authorList>
            <person name="Joergensen T.S."/>
            <person name="Alvarez Arevalo M."/>
            <person name="Sterndorff E.B."/>
            <person name="Faurdal D."/>
            <person name="Vuksanovic O."/>
            <person name="Mourched A.-S."/>
            <person name="Charusanti P."/>
            <person name="Shaw S."/>
            <person name="Blin K."/>
            <person name="Weber T."/>
        </authorList>
    </citation>
    <scope>NUCLEOTIDE SEQUENCE</scope>
    <source>
        <strain evidence="2">NBC_00060</strain>
    </source>
</reference>
<evidence type="ECO:0000313" key="2">
    <source>
        <dbReference type="EMBL" id="WTU38977.1"/>
    </source>
</evidence>
<gene>
    <name evidence="2" type="ORF">OHV25_04990</name>
</gene>
<name>A0AAU2GWI1_9ACTN</name>
<protein>
    <submittedName>
        <fullName evidence="2">Uncharacterized protein</fullName>
    </submittedName>
</protein>
<dbReference type="AlphaFoldDB" id="A0AAU2GWI1"/>
<sequence>MTHTEMGKSSRVLVDEVIAAALELARGGRWRRAAGLLDATAPGDEESRARIALAAVEVALESDWFGGSGLTGKRLASAEEVAADLDSDGRWDLAFLRLRHDYAGQIFVGGSFRLGPEGKDAQELAGVRRRAVSLRERAPDAVRAGWAEMYLGLIADNLYAERDVAPAHYAAALHAAEHGDDRLAREALRHLGDHDHDAGDPVRARERWERATELGARAGLVPGTLSQQMLLAVLARTTGDAAGAEALAREVARWAGALGAVHIEAQARAFLSGADPTAPPAGHAPSTASDLPPRYEPPSGTATEVHMGSIPR</sequence>
<evidence type="ECO:0000256" key="1">
    <source>
        <dbReference type="SAM" id="MobiDB-lite"/>
    </source>
</evidence>
<organism evidence="2">
    <name type="scientific">Streptomyces sp. NBC_00060</name>
    <dbReference type="NCBI Taxonomy" id="2975636"/>
    <lineage>
        <taxon>Bacteria</taxon>
        <taxon>Bacillati</taxon>
        <taxon>Actinomycetota</taxon>
        <taxon>Actinomycetes</taxon>
        <taxon>Kitasatosporales</taxon>
        <taxon>Streptomycetaceae</taxon>
        <taxon>Streptomyces</taxon>
    </lineage>
</organism>
<dbReference type="EMBL" id="CP108253">
    <property type="protein sequence ID" value="WTU38977.1"/>
    <property type="molecule type" value="Genomic_DNA"/>
</dbReference>
<proteinExistence type="predicted"/>
<feature type="region of interest" description="Disordered" evidence="1">
    <location>
        <begin position="274"/>
        <end position="312"/>
    </location>
</feature>